<keyword evidence="3" id="KW-1185">Reference proteome</keyword>
<reference evidence="2 3" key="1">
    <citation type="journal article" date="2023" name="G3 (Bethesda)">
        <title>A chromosome-length genome assembly and annotation of blackberry (Rubus argutus, cv. 'Hillquist').</title>
        <authorList>
            <person name="Bruna T."/>
            <person name="Aryal R."/>
            <person name="Dudchenko O."/>
            <person name="Sargent D.J."/>
            <person name="Mead D."/>
            <person name="Buti M."/>
            <person name="Cavallini A."/>
            <person name="Hytonen T."/>
            <person name="Andres J."/>
            <person name="Pham M."/>
            <person name="Weisz D."/>
            <person name="Mascagni F."/>
            <person name="Usai G."/>
            <person name="Natali L."/>
            <person name="Bassil N."/>
            <person name="Fernandez G.E."/>
            <person name="Lomsadze A."/>
            <person name="Armour M."/>
            <person name="Olukolu B."/>
            <person name="Poorten T."/>
            <person name="Britton C."/>
            <person name="Davik J."/>
            <person name="Ashrafi H."/>
            <person name="Aiden E.L."/>
            <person name="Borodovsky M."/>
            <person name="Worthington M."/>
        </authorList>
    </citation>
    <scope>NUCLEOTIDE SEQUENCE [LARGE SCALE GENOMIC DNA]</scope>
    <source>
        <strain evidence="2">PI 553951</strain>
    </source>
</reference>
<accession>A0AAW1VY82</accession>
<evidence type="ECO:0000313" key="3">
    <source>
        <dbReference type="Proteomes" id="UP001457282"/>
    </source>
</evidence>
<feature type="region of interest" description="Disordered" evidence="1">
    <location>
        <begin position="1"/>
        <end position="72"/>
    </location>
</feature>
<sequence>MGGTESTDRKPTLFGNASGDDTNSGYNNKGNVGRDVTLTETGRHVVHGDMGGRGGDSHNGGYAGAGGPAKEHPYQLLEQQKEESQRQLCGYYTSLRHRSL</sequence>
<protein>
    <submittedName>
        <fullName evidence="2">Uncharacterized protein</fullName>
    </submittedName>
</protein>
<dbReference type="EMBL" id="JBEDUW010000007">
    <property type="protein sequence ID" value="KAK9913007.1"/>
    <property type="molecule type" value="Genomic_DNA"/>
</dbReference>
<dbReference type="Proteomes" id="UP001457282">
    <property type="component" value="Unassembled WGS sequence"/>
</dbReference>
<evidence type="ECO:0000256" key="1">
    <source>
        <dbReference type="SAM" id="MobiDB-lite"/>
    </source>
</evidence>
<dbReference type="AlphaFoldDB" id="A0AAW1VY82"/>
<proteinExistence type="predicted"/>
<organism evidence="2 3">
    <name type="scientific">Rubus argutus</name>
    <name type="common">Southern blackberry</name>
    <dbReference type="NCBI Taxonomy" id="59490"/>
    <lineage>
        <taxon>Eukaryota</taxon>
        <taxon>Viridiplantae</taxon>
        <taxon>Streptophyta</taxon>
        <taxon>Embryophyta</taxon>
        <taxon>Tracheophyta</taxon>
        <taxon>Spermatophyta</taxon>
        <taxon>Magnoliopsida</taxon>
        <taxon>eudicotyledons</taxon>
        <taxon>Gunneridae</taxon>
        <taxon>Pentapetalae</taxon>
        <taxon>rosids</taxon>
        <taxon>fabids</taxon>
        <taxon>Rosales</taxon>
        <taxon>Rosaceae</taxon>
        <taxon>Rosoideae</taxon>
        <taxon>Rosoideae incertae sedis</taxon>
        <taxon>Rubus</taxon>
    </lineage>
</organism>
<gene>
    <name evidence="2" type="ORF">M0R45_036834</name>
</gene>
<feature type="compositionally biased region" description="Gly residues" evidence="1">
    <location>
        <begin position="49"/>
        <end position="67"/>
    </location>
</feature>
<comment type="caution">
    <text evidence="2">The sequence shown here is derived from an EMBL/GenBank/DDBJ whole genome shotgun (WGS) entry which is preliminary data.</text>
</comment>
<evidence type="ECO:0000313" key="2">
    <source>
        <dbReference type="EMBL" id="KAK9913007.1"/>
    </source>
</evidence>
<name>A0AAW1VY82_RUBAR</name>
<feature type="compositionally biased region" description="Basic and acidic residues" evidence="1">
    <location>
        <begin position="1"/>
        <end position="11"/>
    </location>
</feature>
<feature type="compositionally biased region" description="Polar residues" evidence="1">
    <location>
        <begin position="19"/>
        <end position="30"/>
    </location>
</feature>